<evidence type="ECO:0000259" key="7">
    <source>
        <dbReference type="PROSITE" id="PS50048"/>
    </source>
</evidence>
<dbReference type="InterPro" id="IPR007219">
    <property type="entry name" value="XnlR_reg_dom"/>
</dbReference>
<evidence type="ECO:0000256" key="2">
    <source>
        <dbReference type="ARBA" id="ARBA00022723"/>
    </source>
</evidence>
<dbReference type="AlphaFoldDB" id="A0A8H7T4R8"/>
<feature type="region of interest" description="Disordered" evidence="6">
    <location>
        <begin position="50"/>
        <end position="73"/>
    </location>
</feature>
<evidence type="ECO:0000256" key="6">
    <source>
        <dbReference type="SAM" id="MobiDB-lite"/>
    </source>
</evidence>
<dbReference type="GO" id="GO:0003677">
    <property type="term" value="F:DNA binding"/>
    <property type="evidence" value="ECO:0007669"/>
    <property type="project" value="InterPro"/>
</dbReference>
<dbReference type="PANTHER" id="PTHR47338">
    <property type="entry name" value="ZN(II)2CYS6 TRANSCRIPTION FACTOR (EUROFUNG)-RELATED"/>
    <property type="match status" value="1"/>
</dbReference>
<dbReference type="GO" id="GO:0000981">
    <property type="term" value="F:DNA-binding transcription factor activity, RNA polymerase II-specific"/>
    <property type="evidence" value="ECO:0007669"/>
    <property type="project" value="InterPro"/>
</dbReference>
<evidence type="ECO:0000256" key="1">
    <source>
        <dbReference type="ARBA" id="ARBA00004123"/>
    </source>
</evidence>
<name>A0A8H7T4R8_9HELO</name>
<keyword evidence="9" id="KW-1185">Reference proteome</keyword>
<dbReference type="GO" id="GO:0008270">
    <property type="term" value="F:zinc ion binding"/>
    <property type="evidence" value="ECO:0007669"/>
    <property type="project" value="InterPro"/>
</dbReference>
<comment type="subcellular location">
    <subcellularLocation>
        <location evidence="1">Nucleus</location>
    </subcellularLocation>
</comment>
<feature type="region of interest" description="Disordered" evidence="6">
    <location>
        <begin position="303"/>
        <end position="324"/>
    </location>
</feature>
<evidence type="ECO:0000256" key="4">
    <source>
        <dbReference type="ARBA" id="ARBA00023163"/>
    </source>
</evidence>
<dbReference type="PROSITE" id="PS00463">
    <property type="entry name" value="ZN2_CY6_FUNGAL_1"/>
    <property type="match status" value="1"/>
</dbReference>
<dbReference type="CDD" id="cd12148">
    <property type="entry name" value="fungal_TF_MHR"/>
    <property type="match status" value="1"/>
</dbReference>
<feature type="compositionally biased region" description="Polar residues" evidence="6">
    <location>
        <begin position="94"/>
        <end position="111"/>
    </location>
</feature>
<evidence type="ECO:0000256" key="3">
    <source>
        <dbReference type="ARBA" id="ARBA00023015"/>
    </source>
</evidence>
<evidence type="ECO:0000313" key="8">
    <source>
        <dbReference type="EMBL" id="KAG4412460.1"/>
    </source>
</evidence>
<dbReference type="GO" id="GO:0006351">
    <property type="term" value="P:DNA-templated transcription"/>
    <property type="evidence" value="ECO:0007669"/>
    <property type="project" value="InterPro"/>
</dbReference>
<sequence length="686" mass="77753">MSSERPAKRIRQACEPCRRKKSRCPGEKPICSHCARLQQNCYYADERPDLERSSITPSPQVTGIRPTSSSAGDGRVEDRLRFLENQLSEVLANQASMSRSTSVQVPDTPRTTVHRSLPSPRSSDINLPSWDVILGAAETYLQYCDCQPLPLFQRSSFIRTLKDRRPEVLLSILAIALRLTEDQQSRNNHARLTTGYVEAARTIVSKQVFEGAVELSTIQALCLLTIVDFTDGHTRRASIHCSLAMSLAHNAGLTSESNLILPDQEKEERRRCFWSLFLVKRLHGADFMILDFSAEDNFPWYPETTGEPLSPSQESSPARNDEQGPDKGIVAYAIQLSEVWFKITRYARRRGKPSSLPPWSSQSEYALILAHQMDFETRMPYIHRFEPAKFSQKSVEHLDSNRDYWGPWLFIQFLYHTNLCLLNHPLLLSLRLRNFKCVIPEIFLQHTSDLISSHATWIINFIDMLEAKPFKVTDPFLGHCVAIIATIYLQESFVDDPGTRREKQDNFDKCLKFIRGFGEQWPHLGRIANKLQRLAETVSSTYVASEEPTRQNRKLLIDLGQFFEVLEYSSSSEIHGSARQLFGPSLHTSFGGSRTEMAQTSVLPQPTRVERQEFGNLTPNMTHVIDPLDGSTMLATGAGTLPVTAAAVPLTYSDDELAVLAESFFHQRNDFDGNANWWNSMSMDAT</sequence>
<keyword evidence="4" id="KW-0804">Transcription</keyword>
<evidence type="ECO:0000313" key="9">
    <source>
        <dbReference type="Proteomes" id="UP000664132"/>
    </source>
</evidence>
<dbReference type="Pfam" id="PF00172">
    <property type="entry name" value="Zn_clus"/>
    <property type="match status" value="1"/>
</dbReference>
<dbReference type="GO" id="GO:0005634">
    <property type="term" value="C:nucleus"/>
    <property type="evidence" value="ECO:0007669"/>
    <property type="project" value="UniProtKB-SubCell"/>
</dbReference>
<comment type="caution">
    <text evidence="8">The sequence shown here is derived from an EMBL/GenBank/DDBJ whole genome shotgun (WGS) entry which is preliminary data.</text>
</comment>
<gene>
    <name evidence="8" type="ORF">IFR04_014391</name>
</gene>
<feature type="compositionally biased region" description="Polar residues" evidence="6">
    <location>
        <begin position="53"/>
        <end position="71"/>
    </location>
</feature>
<dbReference type="SUPFAM" id="SSF57701">
    <property type="entry name" value="Zn2/Cys6 DNA-binding domain"/>
    <property type="match status" value="1"/>
</dbReference>
<feature type="domain" description="Zn(2)-C6 fungal-type" evidence="7">
    <location>
        <begin position="13"/>
        <end position="43"/>
    </location>
</feature>
<dbReference type="SMART" id="SM00066">
    <property type="entry name" value="GAL4"/>
    <property type="match status" value="1"/>
</dbReference>
<accession>A0A8H7T4R8</accession>
<keyword evidence="3" id="KW-0805">Transcription regulation</keyword>
<dbReference type="OrthoDB" id="424974at2759"/>
<dbReference type="PANTHER" id="PTHR47338:SF9">
    <property type="entry name" value="ZN(II)2CYS6 TRANSCRIPTION FACTOR (EUROFUNG)"/>
    <property type="match status" value="1"/>
</dbReference>
<dbReference type="Gene3D" id="4.10.240.10">
    <property type="entry name" value="Zn(2)-C6 fungal-type DNA-binding domain"/>
    <property type="match status" value="1"/>
</dbReference>
<organism evidence="8 9">
    <name type="scientific">Cadophora malorum</name>
    <dbReference type="NCBI Taxonomy" id="108018"/>
    <lineage>
        <taxon>Eukaryota</taxon>
        <taxon>Fungi</taxon>
        <taxon>Dikarya</taxon>
        <taxon>Ascomycota</taxon>
        <taxon>Pezizomycotina</taxon>
        <taxon>Leotiomycetes</taxon>
        <taxon>Helotiales</taxon>
        <taxon>Ploettnerulaceae</taxon>
        <taxon>Cadophora</taxon>
    </lineage>
</organism>
<dbReference type="InterPro" id="IPR001138">
    <property type="entry name" value="Zn2Cys6_DnaBD"/>
</dbReference>
<evidence type="ECO:0000256" key="5">
    <source>
        <dbReference type="ARBA" id="ARBA00023242"/>
    </source>
</evidence>
<dbReference type="CDD" id="cd00067">
    <property type="entry name" value="GAL4"/>
    <property type="match status" value="1"/>
</dbReference>
<keyword evidence="2" id="KW-0479">Metal-binding</keyword>
<dbReference type="EMBL" id="JAFJYH010000376">
    <property type="protein sequence ID" value="KAG4412460.1"/>
    <property type="molecule type" value="Genomic_DNA"/>
</dbReference>
<dbReference type="Proteomes" id="UP000664132">
    <property type="component" value="Unassembled WGS sequence"/>
</dbReference>
<dbReference type="InterPro" id="IPR050815">
    <property type="entry name" value="TF_fung"/>
</dbReference>
<proteinExistence type="predicted"/>
<keyword evidence="5" id="KW-0539">Nucleus</keyword>
<reference evidence="8" key="1">
    <citation type="submission" date="2021-02" db="EMBL/GenBank/DDBJ databases">
        <title>Genome sequence Cadophora malorum strain M34.</title>
        <authorList>
            <person name="Stefanovic E."/>
            <person name="Vu D."/>
            <person name="Scully C."/>
            <person name="Dijksterhuis J."/>
            <person name="Roader J."/>
            <person name="Houbraken J."/>
        </authorList>
    </citation>
    <scope>NUCLEOTIDE SEQUENCE</scope>
    <source>
        <strain evidence="8">M34</strain>
    </source>
</reference>
<dbReference type="InterPro" id="IPR036864">
    <property type="entry name" value="Zn2-C6_fun-type_DNA-bd_sf"/>
</dbReference>
<dbReference type="PROSITE" id="PS50048">
    <property type="entry name" value="ZN2_CY6_FUNGAL_2"/>
    <property type="match status" value="1"/>
</dbReference>
<protein>
    <recommendedName>
        <fullName evidence="7">Zn(2)-C6 fungal-type domain-containing protein</fullName>
    </recommendedName>
</protein>
<dbReference type="Pfam" id="PF04082">
    <property type="entry name" value="Fungal_trans"/>
    <property type="match status" value="1"/>
</dbReference>
<feature type="region of interest" description="Disordered" evidence="6">
    <location>
        <begin position="94"/>
        <end position="120"/>
    </location>
</feature>